<sequence length="262" mass="28069">MLPKVKSLGRRSPSLSFFPLPLPPAVLLLPLSPSCVSGEEEGRAWCCGVVDLAWSEEEVAVHREGPSWVWFFVTSRDFLCPSQSGRIGSPSGFTDSFTAFPILPSSLCCVWMVCGQPGIEDPVGLPPCWCRDGSVRRDIRGGVGPLGRDLIATRLVVAIRLSRRASRSRQDCCRGAFLPGRNRAIAVPFPVVMVSRQPWGSRQYLCCLSHVVVSGVKPQLVQAAVACVGCFCGGSVSPFAGVEAGARLANRACGLWVPPLGC</sequence>
<accession>A0A843X2P2</accession>
<dbReference type="EMBL" id="NMUH01004422">
    <property type="protein sequence ID" value="MQM09600.1"/>
    <property type="molecule type" value="Genomic_DNA"/>
</dbReference>
<dbReference type="Proteomes" id="UP000652761">
    <property type="component" value="Unassembled WGS sequence"/>
</dbReference>
<reference evidence="1" key="1">
    <citation type="submission" date="2017-07" db="EMBL/GenBank/DDBJ databases">
        <title>Taro Niue Genome Assembly and Annotation.</title>
        <authorList>
            <person name="Atibalentja N."/>
            <person name="Keating K."/>
            <person name="Fields C.J."/>
        </authorList>
    </citation>
    <scope>NUCLEOTIDE SEQUENCE</scope>
    <source>
        <strain evidence="1">Niue_2</strain>
        <tissue evidence="1">Leaf</tissue>
    </source>
</reference>
<evidence type="ECO:0000313" key="1">
    <source>
        <dbReference type="EMBL" id="MQM09600.1"/>
    </source>
</evidence>
<gene>
    <name evidence="1" type="ORF">Taro_042474</name>
</gene>
<organism evidence="1 2">
    <name type="scientific">Colocasia esculenta</name>
    <name type="common">Wild taro</name>
    <name type="synonym">Arum esculentum</name>
    <dbReference type="NCBI Taxonomy" id="4460"/>
    <lineage>
        <taxon>Eukaryota</taxon>
        <taxon>Viridiplantae</taxon>
        <taxon>Streptophyta</taxon>
        <taxon>Embryophyta</taxon>
        <taxon>Tracheophyta</taxon>
        <taxon>Spermatophyta</taxon>
        <taxon>Magnoliopsida</taxon>
        <taxon>Liliopsida</taxon>
        <taxon>Araceae</taxon>
        <taxon>Aroideae</taxon>
        <taxon>Colocasieae</taxon>
        <taxon>Colocasia</taxon>
    </lineage>
</organism>
<dbReference type="AlphaFoldDB" id="A0A843X2P2"/>
<protein>
    <submittedName>
        <fullName evidence="1">Uncharacterized protein</fullName>
    </submittedName>
</protein>
<name>A0A843X2P2_COLES</name>
<proteinExistence type="predicted"/>
<keyword evidence="2" id="KW-1185">Reference proteome</keyword>
<comment type="caution">
    <text evidence="1">The sequence shown here is derived from an EMBL/GenBank/DDBJ whole genome shotgun (WGS) entry which is preliminary data.</text>
</comment>
<evidence type="ECO:0000313" key="2">
    <source>
        <dbReference type="Proteomes" id="UP000652761"/>
    </source>
</evidence>